<dbReference type="NCBIfam" id="TIGR02937">
    <property type="entry name" value="sigma70-ECF"/>
    <property type="match status" value="1"/>
</dbReference>
<dbReference type="InterPro" id="IPR013325">
    <property type="entry name" value="RNA_pol_sigma_r2"/>
</dbReference>
<evidence type="ECO:0000313" key="8">
    <source>
        <dbReference type="Proteomes" id="UP000199134"/>
    </source>
</evidence>
<dbReference type="InterPro" id="IPR007627">
    <property type="entry name" value="RNA_pol_sigma70_r2"/>
</dbReference>
<dbReference type="SUPFAM" id="SSF88659">
    <property type="entry name" value="Sigma3 and sigma4 domains of RNA polymerase sigma factors"/>
    <property type="match status" value="1"/>
</dbReference>
<dbReference type="InterPro" id="IPR013324">
    <property type="entry name" value="RNA_pol_sigma_r3/r4-like"/>
</dbReference>
<evidence type="ECO:0000259" key="6">
    <source>
        <dbReference type="Pfam" id="PF08281"/>
    </source>
</evidence>
<dbReference type="GO" id="GO:0003677">
    <property type="term" value="F:DNA binding"/>
    <property type="evidence" value="ECO:0007669"/>
    <property type="project" value="InterPro"/>
</dbReference>
<name>A0A1H0ISI2_9BACT</name>
<dbReference type="GO" id="GO:0006352">
    <property type="term" value="P:DNA-templated transcription initiation"/>
    <property type="evidence" value="ECO:0007669"/>
    <property type="project" value="InterPro"/>
</dbReference>
<proteinExistence type="inferred from homology"/>
<evidence type="ECO:0000256" key="1">
    <source>
        <dbReference type="ARBA" id="ARBA00010641"/>
    </source>
</evidence>
<dbReference type="EMBL" id="FNIW01000016">
    <property type="protein sequence ID" value="SDO34230.1"/>
    <property type="molecule type" value="Genomic_DNA"/>
</dbReference>
<comment type="similarity">
    <text evidence="1">Belongs to the sigma-70 factor family. ECF subfamily.</text>
</comment>
<keyword evidence="3" id="KW-0731">Sigma factor</keyword>
<evidence type="ECO:0000256" key="2">
    <source>
        <dbReference type="ARBA" id="ARBA00023015"/>
    </source>
</evidence>
<dbReference type="AlphaFoldDB" id="A0A1H0ISI2"/>
<dbReference type="Proteomes" id="UP000199134">
    <property type="component" value="Unassembled WGS sequence"/>
</dbReference>
<evidence type="ECO:0000259" key="5">
    <source>
        <dbReference type="Pfam" id="PF04542"/>
    </source>
</evidence>
<dbReference type="InterPro" id="IPR036388">
    <property type="entry name" value="WH-like_DNA-bd_sf"/>
</dbReference>
<gene>
    <name evidence="7" type="ORF">SAMN04487900_11682</name>
</gene>
<reference evidence="8" key="1">
    <citation type="submission" date="2016-10" db="EMBL/GenBank/DDBJ databases">
        <authorList>
            <person name="de Groot N.N."/>
        </authorList>
    </citation>
    <scope>NUCLEOTIDE SEQUENCE [LARGE SCALE GENOMIC DNA]</scope>
    <source>
        <strain evidence="8">BP1-145</strain>
    </source>
</reference>
<dbReference type="Pfam" id="PF04542">
    <property type="entry name" value="Sigma70_r2"/>
    <property type="match status" value="1"/>
</dbReference>
<dbReference type="Gene3D" id="1.10.10.10">
    <property type="entry name" value="Winged helix-like DNA-binding domain superfamily/Winged helix DNA-binding domain"/>
    <property type="match status" value="1"/>
</dbReference>
<comment type="caution">
    <text evidence="7">The sequence shown here is derived from an EMBL/GenBank/DDBJ whole genome shotgun (WGS) entry which is preliminary data.</text>
</comment>
<dbReference type="InterPro" id="IPR013249">
    <property type="entry name" value="RNA_pol_sigma70_r4_t2"/>
</dbReference>
<evidence type="ECO:0000256" key="4">
    <source>
        <dbReference type="ARBA" id="ARBA00023163"/>
    </source>
</evidence>
<dbReference type="InterPro" id="IPR014284">
    <property type="entry name" value="RNA_pol_sigma-70_dom"/>
</dbReference>
<dbReference type="InterPro" id="IPR039425">
    <property type="entry name" value="RNA_pol_sigma-70-like"/>
</dbReference>
<dbReference type="Gene3D" id="1.10.1740.10">
    <property type="match status" value="1"/>
</dbReference>
<dbReference type="PANTHER" id="PTHR43133:SF46">
    <property type="entry name" value="RNA POLYMERASE SIGMA-70 FACTOR ECF SUBFAMILY"/>
    <property type="match status" value="1"/>
</dbReference>
<evidence type="ECO:0000313" key="7">
    <source>
        <dbReference type="EMBL" id="SDO34230.1"/>
    </source>
</evidence>
<feature type="domain" description="RNA polymerase sigma factor 70 region 4 type 2" evidence="6">
    <location>
        <begin position="120"/>
        <end position="164"/>
    </location>
</feature>
<feature type="domain" description="RNA polymerase sigma-70 region 2" evidence="5">
    <location>
        <begin position="9"/>
        <end position="79"/>
    </location>
</feature>
<protein>
    <submittedName>
        <fullName evidence="7">RNA polymerase sigma-70 factor, ECF subfamily</fullName>
    </submittedName>
</protein>
<keyword evidence="2" id="KW-0805">Transcription regulation</keyword>
<keyword evidence="4" id="KW-0804">Transcription</keyword>
<dbReference type="Pfam" id="PF08281">
    <property type="entry name" value="Sigma70_r4_2"/>
    <property type="match status" value="1"/>
</dbReference>
<dbReference type="OrthoDB" id="1094598at2"/>
<accession>A0A1H0ISI2</accession>
<organism evidence="7 8">
    <name type="scientific">Prevotella communis</name>
    <dbReference type="NCBI Taxonomy" id="2913614"/>
    <lineage>
        <taxon>Bacteria</taxon>
        <taxon>Pseudomonadati</taxon>
        <taxon>Bacteroidota</taxon>
        <taxon>Bacteroidia</taxon>
        <taxon>Bacteroidales</taxon>
        <taxon>Prevotellaceae</taxon>
        <taxon>Prevotella</taxon>
    </lineage>
</organism>
<dbReference type="SUPFAM" id="SSF88946">
    <property type="entry name" value="Sigma2 domain of RNA polymerase sigma factors"/>
    <property type="match status" value="1"/>
</dbReference>
<dbReference type="PANTHER" id="PTHR43133">
    <property type="entry name" value="RNA POLYMERASE ECF-TYPE SIGMA FACTO"/>
    <property type="match status" value="1"/>
</dbReference>
<evidence type="ECO:0000256" key="3">
    <source>
        <dbReference type="ARBA" id="ARBA00023082"/>
    </source>
</evidence>
<sequence>MTKEEFENIYRQHYAKMYRLARTMLYDVDESKDVVSDIFARLLRERLRVGASAGMKYQPRQSQMEGYLMTAVRNRCRDVLCHKSMQERGEKLFLQESMQCQIVSMNDDDRLERLMQFIESELPPLSQQIFRLRFFSEMSYEEVAQAAGVSKVTVYNHLSQSLQRIKEYFQQQTAKR</sequence>
<dbReference type="GO" id="GO:0016987">
    <property type="term" value="F:sigma factor activity"/>
    <property type="evidence" value="ECO:0007669"/>
    <property type="project" value="UniProtKB-KW"/>
</dbReference>
<dbReference type="RefSeq" id="WP_091854254.1">
    <property type="nucleotide sequence ID" value="NZ_FNIW01000016.1"/>
</dbReference>